<reference evidence="2 3" key="1">
    <citation type="journal article" date="2016" name="Nat. Commun.">
        <title>Thousands of microbial genomes shed light on interconnected biogeochemical processes in an aquifer system.</title>
        <authorList>
            <person name="Anantharaman K."/>
            <person name="Brown C.T."/>
            <person name="Hug L.A."/>
            <person name="Sharon I."/>
            <person name="Castelle C.J."/>
            <person name="Probst A.J."/>
            <person name="Thomas B.C."/>
            <person name="Singh A."/>
            <person name="Wilkins M.J."/>
            <person name="Karaoz U."/>
            <person name="Brodie E.L."/>
            <person name="Williams K.H."/>
            <person name="Hubbard S.S."/>
            <person name="Banfield J.F."/>
        </authorList>
    </citation>
    <scope>NUCLEOTIDE SEQUENCE [LARGE SCALE GENOMIC DNA]</scope>
</reference>
<gene>
    <name evidence="2" type="ORF">A3I42_03225</name>
</gene>
<dbReference type="AlphaFoldDB" id="A0A1F7VDZ1"/>
<accession>A0A1F7VDZ1</accession>
<name>A0A1F7VDZ1_9BACT</name>
<sequence>MDSIENLEKRIAVIEERNRRVEAEKAWETSVMRTLSLSAATYIIAGIFMQSVHLSYPWLNAFVPTLGYYLSTRSLPFVKRWWMRRRNK</sequence>
<feature type="transmembrane region" description="Helical" evidence="1">
    <location>
        <begin position="34"/>
        <end position="52"/>
    </location>
</feature>
<proteinExistence type="predicted"/>
<keyword evidence="1" id="KW-0472">Membrane</keyword>
<comment type="caution">
    <text evidence="2">The sequence shown here is derived from an EMBL/GenBank/DDBJ whole genome shotgun (WGS) entry which is preliminary data.</text>
</comment>
<organism evidence="2 3">
    <name type="scientific">Candidatus Uhrbacteria bacterium RIFCSPLOWO2_02_FULL_49_11</name>
    <dbReference type="NCBI Taxonomy" id="1802409"/>
    <lineage>
        <taxon>Bacteria</taxon>
        <taxon>Candidatus Uhriibacteriota</taxon>
    </lineage>
</organism>
<evidence type="ECO:0000313" key="3">
    <source>
        <dbReference type="Proteomes" id="UP000178264"/>
    </source>
</evidence>
<evidence type="ECO:0000313" key="2">
    <source>
        <dbReference type="EMBL" id="OGL88780.1"/>
    </source>
</evidence>
<dbReference type="EMBL" id="MGER01000011">
    <property type="protein sequence ID" value="OGL88780.1"/>
    <property type="molecule type" value="Genomic_DNA"/>
</dbReference>
<keyword evidence="1" id="KW-0812">Transmembrane</keyword>
<dbReference type="Proteomes" id="UP000178264">
    <property type="component" value="Unassembled WGS sequence"/>
</dbReference>
<evidence type="ECO:0008006" key="4">
    <source>
        <dbReference type="Google" id="ProtNLM"/>
    </source>
</evidence>
<feature type="transmembrane region" description="Helical" evidence="1">
    <location>
        <begin position="58"/>
        <end position="78"/>
    </location>
</feature>
<evidence type="ECO:0000256" key="1">
    <source>
        <dbReference type="SAM" id="Phobius"/>
    </source>
</evidence>
<keyword evidence="1" id="KW-1133">Transmembrane helix</keyword>
<protein>
    <recommendedName>
        <fullName evidence="4">2TM domain-containing protein</fullName>
    </recommendedName>
</protein>